<reference evidence="1" key="1">
    <citation type="journal article" date="2020" name="Stud. Mycol.">
        <title>101 Dothideomycetes genomes: a test case for predicting lifestyles and emergence of pathogens.</title>
        <authorList>
            <person name="Haridas S."/>
            <person name="Albert R."/>
            <person name="Binder M."/>
            <person name="Bloem J."/>
            <person name="Labutti K."/>
            <person name="Salamov A."/>
            <person name="Andreopoulos B."/>
            <person name="Baker S."/>
            <person name="Barry K."/>
            <person name="Bills G."/>
            <person name="Bluhm B."/>
            <person name="Cannon C."/>
            <person name="Castanera R."/>
            <person name="Culley D."/>
            <person name="Daum C."/>
            <person name="Ezra D."/>
            <person name="Gonzalez J."/>
            <person name="Henrissat B."/>
            <person name="Kuo A."/>
            <person name="Liang C."/>
            <person name="Lipzen A."/>
            <person name="Lutzoni F."/>
            <person name="Magnuson J."/>
            <person name="Mondo S."/>
            <person name="Nolan M."/>
            <person name="Ohm R."/>
            <person name="Pangilinan J."/>
            <person name="Park H.-J."/>
            <person name="Ramirez L."/>
            <person name="Alfaro M."/>
            <person name="Sun H."/>
            <person name="Tritt A."/>
            <person name="Yoshinaga Y."/>
            <person name="Zwiers L.-H."/>
            <person name="Turgeon B."/>
            <person name="Goodwin S."/>
            <person name="Spatafora J."/>
            <person name="Crous P."/>
            <person name="Grigoriev I."/>
        </authorList>
    </citation>
    <scope>NUCLEOTIDE SEQUENCE</scope>
    <source>
        <strain evidence="1">ATCC 200398</strain>
    </source>
</reference>
<sequence>MRVFQEVASARCIVITCGTSEINDHTFYLGLRPLKRAYDGAIFRSKYASFASAAKLNQRSLAELVDMFRTHEATDRMGKVYAFLGMVANDSTLTTDNTGLASDYARPWCNVFQSTKNILGEKVANETDRGICQRLTVDTKASFYAKPVCEEDLMCFLQGARNPTATRLSKDHFSIVVVTTLPPDIVFIATKIDVMVDTRGQAVEEIDLDFELVVPSKISNPELESSKNKHNERQHRLRRLYDRRKFLPTCHTNEKASADLFSSRGMRESVRLVYSNINDLYPDSMDLLEMLEEDSSEATDLGDAILITPDLIGALLNSAHGTLGLETLLKLFEKRGVEMHVMWRVLNAAMFGDMEDSAAIKFLLKHGRDGIAKVTKTTTICLDTAVYYDFAMEGPSWCFLNTSMISSTARPCGDIAGCRYSKAHSDENAVRELLKAVTGGDKAVVDLLGNAGGQVAEDISNNRGTTPLYIAAARGNIDLCRRLLCQDKPKLLEPFVLAERDGTEVLREAGSDSDSAQKVEPGLGLDPEPGKQQEEEKRDGDDVE</sequence>
<evidence type="ECO:0000313" key="2">
    <source>
        <dbReference type="Proteomes" id="UP000799755"/>
    </source>
</evidence>
<proteinExistence type="predicted"/>
<protein>
    <submittedName>
        <fullName evidence="1">Uncharacterized protein</fullName>
    </submittedName>
</protein>
<organism evidence="1 2">
    <name type="scientific">Lindgomyces ingoldianus</name>
    <dbReference type="NCBI Taxonomy" id="673940"/>
    <lineage>
        <taxon>Eukaryota</taxon>
        <taxon>Fungi</taxon>
        <taxon>Dikarya</taxon>
        <taxon>Ascomycota</taxon>
        <taxon>Pezizomycotina</taxon>
        <taxon>Dothideomycetes</taxon>
        <taxon>Pleosporomycetidae</taxon>
        <taxon>Pleosporales</taxon>
        <taxon>Lindgomycetaceae</taxon>
        <taxon>Lindgomyces</taxon>
    </lineage>
</organism>
<comment type="caution">
    <text evidence="1">The sequence shown here is derived from an EMBL/GenBank/DDBJ whole genome shotgun (WGS) entry which is preliminary data.</text>
</comment>
<name>A0ACB6QYX8_9PLEO</name>
<dbReference type="EMBL" id="MU003503">
    <property type="protein sequence ID" value="KAF2472106.1"/>
    <property type="molecule type" value="Genomic_DNA"/>
</dbReference>
<dbReference type="Proteomes" id="UP000799755">
    <property type="component" value="Unassembled WGS sequence"/>
</dbReference>
<accession>A0ACB6QYX8</accession>
<gene>
    <name evidence="1" type="ORF">BDR25DRAFT_353845</name>
</gene>
<keyword evidence="2" id="KW-1185">Reference proteome</keyword>
<evidence type="ECO:0000313" key="1">
    <source>
        <dbReference type="EMBL" id="KAF2472106.1"/>
    </source>
</evidence>